<evidence type="ECO:0000256" key="12">
    <source>
        <dbReference type="ARBA" id="ARBA00022695"/>
    </source>
</evidence>
<keyword evidence="16" id="KW-0594">Phospholipid biosynthesis</keyword>
<reference evidence="25" key="1">
    <citation type="submission" date="2020-02" db="EMBL/GenBank/DDBJ databases">
        <authorList>
            <person name="Meier V. D."/>
        </authorList>
    </citation>
    <scope>NUCLEOTIDE SEQUENCE</scope>
    <source>
        <strain evidence="25">AVDCRST_MAG89</strain>
    </source>
</reference>
<keyword evidence="15 24" id="KW-0472">Membrane</keyword>
<evidence type="ECO:0000256" key="5">
    <source>
        <dbReference type="ARBA" id="ARBA00010185"/>
    </source>
</evidence>
<organism evidence="25">
    <name type="scientific">uncultured Gemmatimonadota bacterium</name>
    <dbReference type="NCBI Taxonomy" id="203437"/>
    <lineage>
        <taxon>Bacteria</taxon>
        <taxon>Pseudomonadati</taxon>
        <taxon>Gemmatimonadota</taxon>
        <taxon>environmental samples</taxon>
    </lineage>
</organism>
<evidence type="ECO:0000256" key="15">
    <source>
        <dbReference type="ARBA" id="ARBA00023136"/>
    </source>
</evidence>
<feature type="transmembrane region" description="Helical" evidence="24">
    <location>
        <begin position="88"/>
        <end position="105"/>
    </location>
</feature>
<keyword evidence="10 25" id="KW-0808">Transferase</keyword>
<comment type="pathway">
    <text evidence="3">Phospholipid metabolism; CDP-diacylglycerol biosynthesis; CDP-diacylglycerol from sn-glycerol 3-phosphate: step 3/3.</text>
</comment>
<dbReference type="EC" id="2.7.7.41" evidence="6"/>
<dbReference type="PANTHER" id="PTHR46382">
    <property type="entry name" value="PHOSPHATIDATE CYTIDYLYLTRANSFERASE"/>
    <property type="match status" value="1"/>
</dbReference>
<evidence type="ECO:0000256" key="14">
    <source>
        <dbReference type="ARBA" id="ARBA00023098"/>
    </source>
</evidence>
<name>A0A6J4LUH6_9BACT</name>
<dbReference type="GO" id="GO:0004605">
    <property type="term" value="F:phosphatidate cytidylyltransferase activity"/>
    <property type="evidence" value="ECO:0007669"/>
    <property type="project" value="UniProtKB-EC"/>
</dbReference>
<keyword evidence="11 24" id="KW-0812">Transmembrane</keyword>
<evidence type="ECO:0000256" key="13">
    <source>
        <dbReference type="ARBA" id="ARBA00022989"/>
    </source>
</evidence>
<keyword evidence="8" id="KW-1003">Cell membrane</keyword>
<evidence type="ECO:0000313" key="25">
    <source>
        <dbReference type="EMBL" id="CAA9341278.1"/>
    </source>
</evidence>
<evidence type="ECO:0000256" key="1">
    <source>
        <dbReference type="ARBA" id="ARBA00001698"/>
    </source>
</evidence>
<evidence type="ECO:0000256" key="8">
    <source>
        <dbReference type="ARBA" id="ARBA00022475"/>
    </source>
</evidence>
<dbReference type="PANTHER" id="PTHR46382:SF1">
    <property type="entry name" value="PHOSPHATIDATE CYTIDYLYLTRANSFERASE"/>
    <property type="match status" value="1"/>
</dbReference>
<protein>
    <recommendedName>
        <fullName evidence="7">Phosphatidate cytidylyltransferase</fullName>
        <ecNumber evidence="6">2.7.7.41</ecNumber>
    </recommendedName>
    <alternativeName>
        <fullName evidence="20">CDP-DAG synthase</fullName>
    </alternativeName>
    <alternativeName>
        <fullName evidence="22">CDP-DG synthase</fullName>
    </alternativeName>
    <alternativeName>
        <fullName evidence="18">CDP-diacylglycerol synthase</fullName>
    </alternativeName>
    <alternativeName>
        <fullName evidence="21">CDP-diglyceride pyrophosphorylase</fullName>
    </alternativeName>
    <alternativeName>
        <fullName evidence="23">CDP-diglyceride synthase</fullName>
    </alternativeName>
    <alternativeName>
        <fullName evidence="19">CTP:phosphatidate cytidylyltransferase</fullName>
    </alternativeName>
</protein>
<evidence type="ECO:0000256" key="3">
    <source>
        <dbReference type="ARBA" id="ARBA00005119"/>
    </source>
</evidence>
<comment type="subcellular location">
    <subcellularLocation>
        <location evidence="2">Cell membrane</location>
        <topology evidence="2">Multi-pass membrane protein</topology>
    </subcellularLocation>
</comment>
<evidence type="ECO:0000256" key="23">
    <source>
        <dbReference type="ARBA" id="ARBA00033406"/>
    </source>
</evidence>
<keyword evidence="9" id="KW-0444">Lipid biosynthesis</keyword>
<evidence type="ECO:0000256" key="19">
    <source>
        <dbReference type="ARBA" id="ARBA00031825"/>
    </source>
</evidence>
<evidence type="ECO:0000256" key="17">
    <source>
        <dbReference type="ARBA" id="ARBA00023264"/>
    </source>
</evidence>
<feature type="transmembrane region" description="Helical" evidence="24">
    <location>
        <begin position="58"/>
        <end position="76"/>
    </location>
</feature>
<comment type="similarity">
    <text evidence="5">Belongs to the CDS family.</text>
</comment>
<dbReference type="Pfam" id="PF01148">
    <property type="entry name" value="CTP_transf_1"/>
    <property type="match status" value="1"/>
</dbReference>
<feature type="transmembrane region" description="Helical" evidence="24">
    <location>
        <begin position="188"/>
        <end position="206"/>
    </location>
</feature>
<dbReference type="GO" id="GO:0016024">
    <property type="term" value="P:CDP-diacylglycerol biosynthetic process"/>
    <property type="evidence" value="ECO:0007669"/>
    <property type="project" value="TreeGrafter"/>
</dbReference>
<keyword evidence="14" id="KW-0443">Lipid metabolism</keyword>
<evidence type="ECO:0000256" key="6">
    <source>
        <dbReference type="ARBA" id="ARBA00012487"/>
    </source>
</evidence>
<evidence type="ECO:0000256" key="10">
    <source>
        <dbReference type="ARBA" id="ARBA00022679"/>
    </source>
</evidence>
<comment type="catalytic activity">
    <reaction evidence="1">
        <text>a 1,2-diacyl-sn-glycero-3-phosphate + CTP + H(+) = a CDP-1,2-diacyl-sn-glycerol + diphosphate</text>
        <dbReference type="Rhea" id="RHEA:16229"/>
        <dbReference type="ChEBI" id="CHEBI:15378"/>
        <dbReference type="ChEBI" id="CHEBI:33019"/>
        <dbReference type="ChEBI" id="CHEBI:37563"/>
        <dbReference type="ChEBI" id="CHEBI:58332"/>
        <dbReference type="ChEBI" id="CHEBI:58608"/>
        <dbReference type="EC" id="2.7.7.41"/>
    </reaction>
</comment>
<evidence type="ECO:0000256" key="7">
    <source>
        <dbReference type="ARBA" id="ARBA00019373"/>
    </source>
</evidence>
<dbReference type="EMBL" id="CADCTV010000551">
    <property type="protein sequence ID" value="CAA9341278.1"/>
    <property type="molecule type" value="Genomic_DNA"/>
</dbReference>
<feature type="transmembrane region" description="Helical" evidence="24">
    <location>
        <begin position="20"/>
        <end position="46"/>
    </location>
</feature>
<keyword evidence="13 24" id="KW-1133">Transmembrane helix</keyword>
<feature type="transmembrane region" description="Helical" evidence="24">
    <location>
        <begin position="112"/>
        <end position="134"/>
    </location>
</feature>
<evidence type="ECO:0000256" key="4">
    <source>
        <dbReference type="ARBA" id="ARBA00005189"/>
    </source>
</evidence>
<evidence type="ECO:0000256" key="9">
    <source>
        <dbReference type="ARBA" id="ARBA00022516"/>
    </source>
</evidence>
<evidence type="ECO:0000256" key="16">
    <source>
        <dbReference type="ARBA" id="ARBA00023209"/>
    </source>
</evidence>
<dbReference type="AlphaFoldDB" id="A0A6J4LUH6"/>
<accession>A0A6J4LUH6</accession>
<evidence type="ECO:0000256" key="11">
    <source>
        <dbReference type="ARBA" id="ARBA00022692"/>
    </source>
</evidence>
<evidence type="ECO:0000256" key="22">
    <source>
        <dbReference type="ARBA" id="ARBA00032743"/>
    </source>
</evidence>
<proteinExistence type="inferred from homology"/>
<evidence type="ECO:0000256" key="20">
    <source>
        <dbReference type="ARBA" id="ARBA00032253"/>
    </source>
</evidence>
<evidence type="ECO:0000256" key="18">
    <source>
        <dbReference type="ARBA" id="ARBA00029893"/>
    </source>
</evidence>
<evidence type="ECO:0000256" key="24">
    <source>
        <dbReference type="SAM" id="Phobius"/>
    </source>
</evidence>
<comment type="pathway">
    <text evidence="4">Lipid metabolism.</text>
</comment>
<gene>
    <name evidence="25" type="ORF">AVDCRST_MAG89-2625</name>
</gene>
<feature type="transmembrane region" description="Helical" evidence="24">
    <location>
        <begin position="146"/>
        <end position="167"/>
    </location>
</feature>
<keyword evidence="12 25" id="KW-0548">Nucleotidyltransferase</keyword>
<dbReference type="GO" id="GO:0005886">
    <property type="term" value="C:plasma membrane"/>
    <property type="evidence" value="ECO:0007669"/>
    <property type="project" value="UniProtKB-SubCell"/>
</dbReference>
<evidence type="ECO:0000256" key="2">
    <source>
        <dbReference type="ARBA" id="ARBA00004651"/>
    </source>
</evidence>
<evidence type="ECO:0000256" key="21">
    <source>
        <dbReference type="ARBA" id="ARBA00032396"/>
    </source>
</evidence>
<keyword evidence="17" id="KW-1208">Phospholipid metabolism</keyword>
<sequence length="284" mass="29201">MAASETLKRVGVAIAGIPPALAAVWMGGWVLAGLLALCAALTAFELYRMAEKKPARPLALLGSAGAAAIVLAAGAMPQEGVRNPLPTIALVVLAVTAACACIWARGVEGEPLVSTAVTVFGAGYAALLGFGLYLRHLPDLRGELHGPALLLAPVLLTWISDSAAYFGGRAFGRRKLIPRVSPGKTVEGALSAVAGGVIGGIAYGHLLTSFWTYQPSPWEGALLGLLVSVFAQLGDLAESLWKRDVGVKDSGTLLPGHGGALDRFDSLIVTLPLGYAFFALVVGP</sequence>